<dbReference type="EMBL" id="SIHO01000002">
    <property type="protein sequence ID" value="TFU03391.1"/>
    <property type="molecule type" value="Genomic_DNA"/>
</dbReference>
<feature type="transmembrane region" description="Helical" evidence="1">
    <location>
        <begin position="82"/>
        <end position="101"/>
    </location>
</feature>
<evidence type="ECO:0008006" key="4">
    <source>
        <dbReference type="Google" id="ProtNLM"/>
    </source>
</evidence>
<evidence type="ECO:0000256" key="1">
    <source>
        <dbReference type="SAM" id="Phobius"/>
    </source>
</evidence>
<feature type="transmembrane region" description="Helical" evidence="1">
    <location>
        <begin position="200"/>
        <end position="219"/>
    </location>
</feature>
<gene>
    <name evidence="2" type="ORF">EUV02_09445</name>
</gene>
<sequence>MTDYPVGRSRLVWVAIVAGLMTLAIASLFPARPFVYCEGIGNPLPNAALSAFQLARTPEQLAVALGCPERVAMLNGMNTLDLAAFIPAYGAFLLFGAAVLAHGQLRTLAFVLIGAGVVADIVETATQLWIGARWPELSPAMLPLLAAGSTIKFAGLRLGGAVLGLALLRRRGLIYKLLGAVIVVTSLGSLLLFAGVPGTSLAIGVSWVALLLALILSAIRRPRHSPASAGA</sequence>
<name>A0A4Y9ENQ1_9SPHN</name>
<reference evidence="2 3" key="1">
    <citation type="submission" date="2019-02" db="EMBL/GenBank/DDBJ databases">
        <title>Polymorphobacter sp. isolated from the lake at the Tibet of China.</title>
        <authorList>
            <person name="Li A."/>
        </authorList>
    </citation>
    <scope>NUCLEOTIDE SEQUENCE [LARGE SCALE GENOMIC DNA]</scope>
    <source>
        <strain evidence="2 3">DJ1R-1</strain>
    </source>
</reference>
<keyword evidence="1" id="KW-0812">Transmembrane</keyword>
<accession>A0A4Y9ENQ1</accession>
<keyword evidence="1" id="KW-0472">Membrane</keyword>
<evidence type="ECO:0000313" key="3">
    <source>
        <dbReference type="Proteomes" id="UP000297737"/>
    </source>
</evidence>
<feature type="transmembrane region" description="Helical" evidence="1">
    <location>
        <begin position="108"/>
        <end position="130"/>
    </location>
</feature>
<keyword evidence="1" id="KW-1133">Transmembrane helix</keyword>
<feature type="transmembrane region" description="Helical" evidence="1">
    <location>
        <begin position="173"/>
        <end position="194"/>
    </location>
</feature>
<evidence type="ECO:0000313" key="2">
    <source>
        <dbReference type="EMBL" id="TFU03391.1"/>
    </source>
</evidence>
<keyword evidence="3" id="KW-1185">Reference proteome</keyword>
<dbReference type="Proteomes" id="UP000297737">
    <property type="component" value="Unassembled WGS sequence"/>
</dbReference>
<dbReference type="OrthoDB" id="9944783at2"/>
<dbReference type="RefSeq" id="WP_135245983.1">
    <property type="nucleotide sequence ID" value="NZ_SIHO01000002.1"/>
</dbReference>
<comment type="caution">
    <text evidence="2">The sequence shown here is derived from an EMBL/GenBank/DDBJ whole genome shotgun (WGS) entry which is preliminary data.</text>
</comment>
<feature type="transmembrane region" description="Helical" evidence="1">
    <location>
        <begin position="12"/>
        <end position="31"/>
    </location>
</feature>
<proteinExistence type="predicted"/>
<organism evidence="2 3">
    <name type="scientific">Glacieibacterium arshaanense</name>
    <dbReference type="NCBI Taxonomy" id="2511025"/>
    <lineage>
        <taxon>Bacteria</taxon>
        <taxon>Pseudomonadati</taxon>
        <taxon>Pseudomonadota</taxon>
        <taxon>Alphaproteobacteria</taxon>
        <taxon>Sphingomonadales</taxon>
        <taxon>Sphingosinicellaceae</taxon>
        <taxon>Glacieibacterium</taxon>
    </lineage>
</organism>
<dbReference type="AlphaFoldDB" id="A0A4Y9ENQ1"/>
<protein>
    <recommendedName>
        <fullName evidence="4">DUF4386 family protein</fullName>
    </recommendedName>
</protein>
<feature type="transmembrane region" description="Helical" evidence="1">
    <location>
        <begin position="142"/>
        <end position="166"/>
    </location>
</feature>